<evidence type="ECO:0000256" key="2">
    <source>
        <dbReference type="ARBA" id="ARBA00022738"/>
    </source>
</evidence>
<organism evidence="4 5">
    <name type="scientific">Stenomitos frigidus ULC18</name>
    <dbReference type="NCBI Taxonomy" id="2107698"/>
    <lineage>
        <taxon>Bacteria</taxon>
        <taxon>Bacillati</taxon>
        <taxon>Cyanobacteriota</taxon>
        <taxon>Cyanophyceae</taxon>
        <taxon>Leptolyngbyales</taxon>
        <taxon>Leptolyngbyaceae</taxon>
        <taxon>Stenomitos</taxon>
    </lineage>
</organism>
<dbReference type="InterPro" id="IPR004155">
    <property type="entry name" value="PBS_lyase_HEAT"/>
</dbReference>
<dbReference type="InterPro" id="IPR016024">
    <property type="entry name" value="ARM-type_fold"/>
</dbReference>
<dbReference type="SUPFAM" id="SSF48371">
    <property type="entry name" value="ARM repeat"/>
    <property type="match status" value="1"/>
</dbReference>
<accession>A0A2T1E8R4</accession>
<sequence>MAAGISLAVATSVFAQVVQPKQPEPTRSEVTPLSRDRTNGNGETKVCADADVERYVSKLGTANLTNADFDALVKCGAQAVPALSQALKSDRAEVRASAAYALGQVGQEAYVAVPRLVMMLRDDSSTDYGALTSGLSINC</sequence>
<protein>
    <recommendedName>
        <fullName evidence="6">HEAT repeat domain-containing protein</fullName>
    </recommendedName>
</protein>
<dbReference type="GO" id="GO:0030089">
    <property type="term" value="C:phycobilisome"/>
    <property type="evidence" value="ECO:0007669"/>
    <property type="project" value="UniProtKB-KW"/>
</dbReference>
<gene>
    <name evidence="4" type="ORF">C7B82_12210</name>
</gene>
<dbReference type="SMART" id="SM00567">
    <property type="entry name" value="EZ_HEAT"/>
    <property type="match status" value="1"/>
</dbReference>
<dbReference type="Pfam" id="PF13646">
    <property type="entry name" value="HEAT_2"/>
    <property type="match status" value="1"/>
</dbReference>
<keyword evidence="2" id="KW-0605">Phycobilisome</keyword>
<name>A0A2T1E8R4_9CYAN</name>
<evidence type="ECO:0000313" key="4">
    <source>
        <dbReference type="EMBL" id="PSB29142.1"/>
    </source>
</evidence>
<evidence type="ECO:0000256" key="1">
    <source>
        <dbReference type="ARBA" id="ARBA00022549"/>
    </source>
</evidence>
<dbReference type="EMBL" id="PVWK01000065">
    <property type="protein sequence ID" value="PSB29142.1"/>
    <property type="molecule type" value="Genomic_DNA"/>
</dbReference>
<keyword evidence="5" id="KW-1185">Reference proteome</keyword>
<comment type="caution">
    <text evidence="4">The sequence shown here is derived from an EMBL/GenBank/DDBJ whole genome shotgun (WGS) entry which is preliminary data.</text>
</comment>
<proteinExistence type="predicted"/>
<feature type="region of interest" description="Disordered" evidence="3">
    <location>
        <begin position="20"/>
        <end position="44"/>
    </location>
</feature>
<dbReference type="AlphaFoldDB" id="A0A2T1E8R4"/>
<reference evidence="5" key="1">
    <citation type="submission" date="2018-02" db="EMBL/GenBank/DDBJ databases">
        <authorList>
            <person name="Moore K."/>
            <person name="Momper L."/>
        </authorList>
    </citation>
    <scope>NUCLEOTIDE SEQUENCE [LARGE SCALE GENOMIC DNA]</scope>
    <source>
        <strain evidence="5">ULC18</strain>
    </source>
</reference>
<reference evidence="4 5" key="2">
    <citation type="submission" date="2018-03" db="EMBL/GenBank/DDBJ databases">
        <title>The ancient ancestry and fast evolution of plastids.</title>
        <authorList>
            <person name="Moore K.R."/>
            <person name="Magnabosco C."/>
            <person name="Momper L."/>
            <person name="Gold D.A."/>
            <person name="Bosak T."/>
            <person name="Fournier G.P."/>
        </authorList>
    </citation>
    <scope>NUCLEOTIDE SEQUENCE [LARGE SCALE GENOMIC DNA]</scope>
    <source>
        <strain evidence="4 5">ULC18</strain>
    </source>
</reference>
<evidence type="ECO:0000256" key="3">
    <source>
        <dbReference type="SAM" id="MobiDB-lite"/>
    </source>
</evidence>
<dbReference type="Proteomes" id="UP000239576">
    <property type="component" value="Unassembled WGS sequence"/>
</dbReference>
<evidence type="ECO:0000313" key="5">
    <source>
        <dbReference type="Proteomes" id="UP000239576"/>
    </source>
</evidence>
<dbReference type="Gene3D" id="1.25.10.10">
    <property type="entry name" value="Leucine-rich Repeat Variant"/>
    <property type="match status" value="1"/>
</dbReference>
<evidence type="ECO:0008006" key="6">
    <source>
        <dbReference type="Google" id="ProtNLM"/>
    </source>
</evidence>
<keyword evidence="1" id="KW-0042">Antenna complex</keyword>
<dbReference type="InterPro" id="IPR011989">
    <property type="entry name" value="ARM-like"/>
</dbReference>